<protein>
    <recommendedName>
        <fullName evidence="4">Lipoprotein</fullName>
    </recommendedName>
</protein>
<organism evidence="2 3">
    <name type="scientific">Vibrio panuliri</name>
    <dbReference type="NCBI Taxonomy" id="1381081"/>
    <lineage>
        <taxon>Bacteria</taxon>
        <taxon>Pseudomonadati</taxon>
        <taxon>Pseudomonadota</taxon>
        <taxon>Gammaproteobacteria</taxon>
        <taxon>Vibrionales</taxon>
        <taxon>Vibrionaceae</taxon>
        <taxon>Vibrio</taxon>
    </lineage>
</organism>
<dbReference type="RefSeq" id="WP_075708698.1">
    <property type="nucleotide sequence ID" value="NZ_MJMJ01000013.1"/>
</dbReference>
<dbReference type="AlphaFoldDB" id="A0A1Q9HHN0"/>
<accession>A0A1Q9HHN0</accession>
<dbReference type="EMBL" id="MJMJ01000013">
    <property type="protein sequence ID" value="OLQ89655.1"/>
    <property type="molecule type" value="Genomic_DNA"/>
</dbReference>
<reference evidence="2 3" key="1">
    <citation type="submission" date="2016-09" db="EMBL/GenBank/DDBJ databases">
        <title>Genomic Taxonomy of the Vibrionaceae.</title>
        <authorList>
            <person name="Gonzalez-Castillo A."/>
            <person name="Gomez-Gil B."/>
            <person name="Enciso-Ibarra K."/>
        </authorList>
    </citation>
    <scope>NUCLEOTIDE SEQUENCE [LARGE SCALE GENOMIC DNA]</scope>
    <source>
        <strain evidence="2 3">CAIM 703</strain>
    </source>
</reference>
<gene>
    <name evidence="2" type="ORF">BIY22_19245</name>
</gene>
<dbReference type="PROSITE" id="PS51257">
    <property type="entry name" value="PROKAR_LIPOPROTEIN"/>
    <property type="match status" value="1"/>
</dbReference>
<dbReference type="OrthoDB" id="5882233at2"/>
<proteinExistence type="predicted"/>
<dbReference type="Proteomes" id="UP000186313">
    <property type="component" value="Unassembled WGS sequence"/>
</dbReference>
<evidence type="ECO:0008006" key="4">
    <source>
        <dbReference type="Google" id="ProtNLM"/>
    </source>
</evidence>
<evidence type="ECO:0000313" key="2">
    <source>
        <dbReference type="EMBL" id="OLQ89655.1"/>
    </source>
</evidence>
<comment type="caution">
    <text evidence="2">The sequence shown here is derived from an EMBL/GenBank/DDBJ whole genome shotgun (WGS) entry which is preliminary data.</text>
</comment>
<feature type="compositionally biased region" description="Low complexity" evidence="1">
    <location>
        <begin position="20"/>
        <end position="30"/>
    </location>
</feature>
<evidence type="ECO:0000313" key="3">
    <source>
        <dbReference type="Proteomes" id="UP000186313"/>
    </source>
</evidence>
<feature type="region of interest" description="Disordered" evidence="1">
    <location>
        <begin position="20"/>
        <end position="46"/>
    </location>
</feature>
<name>A0A1Q9HHN0_9VIBR</name>
<sequence length="422" mass="46733">MKGKNLVALGVMLALSGCSSDDGGSNSSDNNGGGNGGGVTNPPSTSLIQHWPLSKVRNEIANVATTAGTSMMLCDRNQEYIETDHFMVGFADDSTRFDKNELIQSAKITQAGFNELITHSKLNPSSDLNITSGSKWVACYNDAKKGTGTGYANLFVFSPSTLDVNHSDFADSYILAKHELFHVFQYEKLNDSAQFFEMPRWFMEGTAEFFAGRPLKNTTHKMDDFISDTSLTPMSIETWQDEVDLMQDSAIHTAYFNDMYDMYQNNVLFYVNSGMSFEQMFTVMENSIGYNFVNAMANLERELDIKTAYTDLKDDSTLYRNNVIAQLNAKEISGSYIDDVNLDVDQVLLMRKGTEDAVAKGSISRDQSKYAFLPNVPDGEYDGYVVAPVSADVDRIYGSILVTVKDGKIGNLDFTGVQELID</sequence>
<evidence type="ECO:0000256" key="1">
    <source>
        <dbReference type="SAM" id="MobiDB-lite"/>
    </source>
</evidence>